<proteinExistence type="predicted"/>
<name>A0A2P2P640_RHIMU</name>
<sequence>MPCSYTISDNNPYNLWLSIPVKIIQVAPGIA</sequence>
<protein>
    <submittedName>
        <fullName evidence="1">Uncharacterized protein</fullName>
    </submittedName>
</protein>
<dbReference type="AlphaFoldDB" id="A0A2P2P640"/>
<reference evidence="1" key="1">
    <citation type="submission" date="2018-02" db="EMBL/GenBank/DDBJ databases">
        <title>Rhizophora mucronata_Transcriptome.</title>
        <authorList>
            <person name="Meera S.P."/>
            <person name="Sreeshan A."/>
            <person name="Augustine A."/>
        </authorList>
    </citation>
    <scope>NUCLEOTIDE SEQUENCE</scope>
    <source>
        <tissue evidence="1">Leaf</tissue>
    </source>
</reference>
<dbReference type="EMBL" id="GGEC01069724">
    <property type="protein sequence ID" value="MBX50208.1"/>
    <property type="molecule type" value="Transcribed_RNA"/>
</dbReference>
<evidence type="ECO:0000313" key="1">
    <source>
        <dbReference type="EMBL" id="MBX50208.1"/>
    </source>
</evidence>
<accession>A0A2P2P640</accession>
<organism evidence="1">
    <name type="scientific">Rhizophora mucronata</name>
    <name type="common">Asiatic mangrove</name>
    <dbReference type="NCBI Taxonomy" id="61149"/>
    <lineage>
        <taxon>Eukaryota</taxon>
        <taxon>Viridiplantae</taxon>
        <taxon>Streptophyta</taxon>
        <taxon>Embryophyta</taxon>
        <taxon>Tracheophyta</taxon>
        <taxon>Spermatophyta</taxon>
        <taxon>Magnoliopsida</taxon>
        <taxon>eudicotyledons</taxon>
        <taxon>Gunneridae</taxon>
        <taxon>Pentapetalae</taxon>
        <taxon>rosids</taxon>
        <taxon>fabids</taxon>
        <taxon>Malpighiales</taxon>
        <taxon>Rhizophoraceae</taxon>
        <taxon>Rhizophora</taxon>
    </lineage>
</organism>